<protein>
    <recommendedName>
        <fullName evidence="4">Carboxypeptidase-like regulatory domain-containing protein</fullName>
    </recommendedName>
</protein>
<feature type="signal peptide" evidence="1">
    <location>
        <begin position="1"/>
        <end position="20"/>
    </location>
</feature>
<keyword evidence="3" id="KW-1185">Reference proteome</keyword>
<reference evidence="2 3" key="1">
    <citation type="submission" date="2017-07" db="EMBL/GenBank/DDBJ databases">
        <title>Flavobacterium cyanobacteriorum sp. nov., isolated from cyanobacterial aggregates in a eutrophic lake.</title>
        <authorList>
            <person name="Cai H."/>
        </authorList>
    </citation>
    <scope>NUCLEOTIDE SEQUENCE [LARGE SCALE GENOMIC DNA]</scope>
    <source>
        <strain evidence="2 3">TH021</strain>
    </source>
</reference>
<dbReference type="EMBL" id="NOXV01000285">
    <property type="protein sequence ID" value="OYQ35156.1"/>
    <property type="molecule type" value="Genomic_DNA"/>
</dbReference>
<proteinExistence type="predicted"/>
<dbReference type="InterPro" id="IPR008969">
    <property type="entry name" value="CarboxyPept-like_regulatory"/>
</dbReference>
<evidence type="ECO:0000256" key="1">
    <source>
        <dbReference type="SAM" id="SignalP"/>
    </source>
</evidence>
<dbReference type="RefSeq" id="WP_094415524.1">
    <property type="nucleotide sequence ID" value="NZ_NOXV01000285.1"/>
</dbReference>
<dbReference type="Proteomes" id="UP000216605">
    <property type="component" value="Unassembled WGS sequence"/>
</dbReference>
<dbReference type="Pfam" id="PF13715">
    <property type="entry name" value="CarbopepD_reg_2"/>
    <property type="match status" value="1"/>
</dbReference>
<dbReference type="AlphaFoldDB" id="A0A255Z116"/>
<evidence type="ECO:0000313" key="2">
    <source>
        <dbReference type="EMBL" id="OYQ35156.1"/>
    </source>
</evidence>
<sequence>MRYFVVFLFCLFTFPIFSQAKQQPSKINGTIVNDGTLLPVSGANIININTVKGTVTDERGNFSIEASVNDTLHVSMIGYTSLKVRVTGDWIKFRNTTKIPLTERAYTLQEVTINKYNLTGYLVIDSKLAPVKDDYRYSIAGLNLGYEGGDRSPGAFKKVVSAVFNPADLLHNVFGKKGTEMRKLRDMKKDDTVRNALASKFDRETLAALLGVSKEDIAGILERCNYSETFIKTANDLQIMDAISGCYEEYKVLNKD</sequence>
<keyword evidence="1" id="KW-0732">Signal</keyword>
<name>A0A255Z116_9FLAO</name>
<dbReference type="OrthoDB" id="1467339at2"/>
<evidence type="ECO:0008006" key="4">
    <source>
        <dbReference type="Google" id="ProtNLM"/>
    </source>
</evidence>
<dbReference type="SUPFAM" id="SSF49464">
    <property type="entry name" value="Carboxypeptidase regulatory domain-like"/>
    <property type="match status" value="1"/>
</dbReference>
<accession>A0A255Z116</accession>
<comment type="caution">
    <text evidence="2">The sequence shown here is derived from an EMBL/GenBank/DDBJ whole genome shotgun (WGS) entry which is preliminary data.</text>
</comment>
<gene>
    <name evidence="2" type="ORF">CHU92_11015</name>
</gene>
<evidence type="ECO:0000313" key="3">
    <source>
        <dbReference type="Proteomes" id="UP000216605"/>
    </source>
</evidence>
<organism evidence="2 3">
    <name type="scientific">Flavobacterium cyanobacteriorum</name>
    <dbReference type="NCBI Taxonomy" id="2022802"/>
    <lineage>
        <taxon>Bacteria</taxon>
        <taxon>Pseudomonadati</taxon>
        <taxon>Bacteroidota</taxon>
        <taxon>Flavobacteriia</taxon>
        <taxon>Flavobacteriales</taxon>
        <taxon>Flavobacteriaceae</taxon>
        <taxon>Flavobacterium</taxon>
    </lineage>
</organism>
<feature type="chain" id="PRO_5012265322" description="Carboxypeptidase-like regulatory domain-containing protein" evidence="1">
    <location>
        <begin position="21"/>
        <end position="256"/>
    </location>
</feature>